<accession>A0A077PC78</accession>
<proteinExistence type="predicted"/>
<evidence type="ECO:0000313" key="1">
    <source>
        <dbReference type="EMBL" id="CDH22085.1"/>
    </source>
</evidence>
<sequence length="126" mass="14465">MFIESNSFSEPLKALLAGLEAEHDFTKAFPEHRYRNTEEEHQRWLQATRKKSTIIAPCSTYASCGRKRCSVFAEQNSFSCFSNKCHKDGLLQQSKKYLISGVKNTHLFDKKSIPMKNKHLFGGIFS</sequence>
<dbReference type="EMBL" id="CBSY010000285">
    <property type="protein sequence ID" value="CDH22085.1"/>
    <property type="molecule type" value="Genomic_DNA"/>
</dbReference>
<dbReference type="HOGENOM" id="CLU_1980762_0_0_6"/>
<name>A0A077PC78_XENBV</name>
<evidence type="ECO:0000313" key="2">
    <source>
        <dbReference type="Proteomes" id="UP000028500"/>
    </source>
</evidence>
<dbReference type="AlphaFoldDB" id="A0A077PC78"/>
<keyword evidence="2" id="KW-1185">Reference proteome</keyword>
<protein>
    <submittedName>
        <fullName evidence="1">Uncharacterized protein</fullName>
    </submittedName>
</protein>
<reference evidence="1" key="1">
    <citation type="submission" date="2013-07" db="EMBL/GenBank/DDBJ databases">
        <title>Sub-species coevolution in mutualistic symbiosis.</title>
        <authorList>
            <person name="Murfin K."/>
            <person name="Klassen J."/>
            <person name="Lee M."/>
            <person name="Forst S."/>
            <person name="Stock P."/>
            <person name="Goodrich-Blair H."/>
        </authorList>
    </citation>
    <scope>NUCLEOTIDE SEQUENCE [LARGE SCALE GENOMIC DNA]</scope>
    <source>
        <strain evidence="1">Kraussei Quebec</strain>
    </source>
</reference>
<gene>
    <name evidence="1" type="ORF">XBKQ1_910024</name>
</gene>
<comment type="caution">
    <text evidence="1">The sequence shown here is derived from an EMBL/GenBank/DDBJ whole genome shotgun (WGS) entry which is preliminary data.</text>
</comment>
<dbReference type="Proteomes" id="UP000028500">
    <property type="component" value="Unassembled WGS sequence"/>
</dbReference>
<organism evidence="1 2">
    <name type="scientific">Xenorhabdus bovienii str. kraussei Quebec</name>
    <dbReference type="NCBI Taxonomy" id="1398203"/>
    <lineage>
        <taxon>Bacteria</taxon>
        <taxon>Pseudomonadati</taxon>
        <taxon>Pseudomonadota</taxon>
        <taxon>Gammaproteobacteria</taxon>
        <taxon>Enterobacterales</taxon>
        <taxon>Morganellaceae</taxon>
        <taxon>Xenorhabdus</taxon>
    </lineage>
</organism>